<evidence type="ECO:0000313" key="3">
    <source>
        <dbReference type="Proteomes" id="UP001273209"/>
    </source>
</evidence>
<dbReference type="PANTHER" id="PTHR33099">
    <property type="entry name" value="FE2OG DIOXYGENASE DOMAIN-CONTAINING PROTEIN"/>
    <property type="match status" value="1"/>
</dbReference>
<dbReference type="EMBL" id="JAWRVG010000043">
    <property type="protein sequence ID" value="KAK4065200.1"/>
    <property type="molecule type" value="Genomic_DNA"/>
</dbReference>
<dbReference type="GeneID" id="87923412"/>
<comment type="caution">
    <text evidence="2">The sequence shown here is derived from an EMBL/GenBank/DDBJ whole genome shotgun (WGS) entry which is preliminary data.</text>
</comment>
<protein>
    <submittedName>
        <fullName evidence="2">Uncharacterized protein</fullName>
    </submittedName>
</protein>
<gene>
    <name evidence="2" type="ORF">Triagg1_8639</name>
</gene>
<keyword evidence="3" id="KW-1185">Reference proteome</keyword>
<dbReference type="AlphaFoldDB" id="A0AAE1LZT0"/>
<organism evidence="2 3">
    <name type="scientific">Trichoderma aggressivum f. europaeum</name>
    <dbReference type="NCBI Taxonomy" id="173218"/>
    <lineage>
        <taxon>Eukaryota</taxon>
        <taxon>Fungi</taxon>
        <taxon>Dikarya</taxon>
        <taxon>Ascomycota</taxon>
        <taxon>Pezizomycotina</taxon>
        <taxon>Sordariomycetes</taxon>
        <taxon>Hypocreomycetidae</taxon>
        <taxon>Hypocreales</taxon>
        <taxon>Hypocreaceae</taxon>
        <taxon>Trichoderma</taxon>
    </lineage>
</organism>
<evidence type="ECO:0000256" key="1">
    <source>
        <dbReference type="SAM" id="MobiDB-lite"/>
    </source>
</evidence>
<reference evidence="2" key="1">
    <citation type="submission" date="2023-11" db="EMBL/GenBank/DDBJ databases">
        <title>The genome sequences of three competitors of mushroom-forming fungi.</title>
        <authorList>
            <person name="Beijen E."/>
            <person name="Ohm R.A."/>
        </authorList>
    </citation>
    <scope>NUCLEOTIDE SEQUENCE</scope>
    <source>
        <strain evidence="2">CBS 100526</strain>
    </source>
</reference>
<accession>A0AAE1LZT0</accession>
<proteinExistence type="predicted"/>
<dbReference type="RefSeq" id="XP_062752449.1">
    <property type="nucleotide sequence ID" value="XM_062903508.1"/>
</dbReference>
<sequence length="977" mass="111076">MIATLDPKHDTLDDVDVVVDDAKSGLGDLSTDEYDENIEAELRDAMGRLGKAGSLLSLHTLPESLGGVSVKGVGNIAMPLDEKQAQQISAHARDTAYIATLEATDFALDESIWTDTIQGFLNQASRNLGVTTQLRATPSTMILMKSGLRYGEHLLPPEPDSIGSLVVFLPSKHEGGEIAFKDGETETVVFAPNRAAQSFTTWHYKTESLPIQSGYLWLLTFSVNADTKLDTAKLELPRQDHILLQHVKSLSDELCFEIFLAVVKKERAIVLIPHANVISFFYGYNQYGRPHSEDGAWALFGIYARACLKIDAPPSSAIIFKEICNFMMAPTPDQMEGSWFRIPPIDIDLLDVLNALLKFGFYSWFSHYVQNAIDLPKSFLPRFCKWLSIAEYTEEEQLEAIEKALVDVIIAYPRPAQQLRALKTAIDQKQQTTFEGIPRPRSNGIPTRMLHFARRVLNTCVEACKDKQLVVQDGRALAEFALYFDDPFEFLHLVIDKIGLERQTAAILGLIHKVHHYGMYSYLLKLDCLKFTREVAKSLIVSTNFEQWRGITSGPYFDRFKNFAVDGMMSDNDYDYDNHDDSDQDILDEQDYMDLDNLDDRDNMDLDNLDDRDNINPDTLDGQKEWDDYEQYIEENDQQVIHDAYDGMEYRYADFCRTYRYHDEEDAGSIRRLDKTRYEHQYGKAKPLPFPRPGAEGTGVHFRTLYCFIDQLLSPEDQFDGVLELVVSKIVEAAPQIPYTEFETLWIPLVKEFIPSRRRFELILEEYREQLMARLLSAILKVYVDTWVGQCPERPGQARPGVRCSCSDCKGMNVFLADPLLRAGRFRGDRIRVKHVYDELLEANVDFKLALAADASAITMSVLKSQSLFTQALRQWGNRRHHATKQVAKWGLEGLEFMFGTEWMSFLSMGHLGGVGFDNLEIRTLLKLETGLNPTFVWAKTPDMFFRGLPRPPTAAGQASRPARKRKRSEADSSSDV</sequence>
<dbReference type="Proteomes" id="UP001273209">
    <property type="component" value="Unassembled WGS sequence"/>
</dbReference>
<dbReference type="PANTHER" id="PTHR33099:SF7">
    <property type="entry name" value="MYND-TYPE DOMAIN-CONTAINING PROTEIN"/>
    <property type="match status" value="1"/>
</dbReference>
<feature type="region of interest" description="Disordered" evidence="1">
    <location>
        <begin position="949"/>
        <end position="977"/>
    </location>
</feature>
<name>A0AAE1LZT0_9HYPO</name>
<evidence type="ECO:0000313" key="2">
    <source>
        <dbReference type="EMBL" id="KAK4065200.1"/>
    </source>
</evidence>